<dbReference type="SUPFAM" id="SSF51261">
    <property type="entry name" value="Duplicated hybrid motif"/>
    <property type="match status" value="1"/>
</dbReference>
<feature type="coiled-coil region" evidence="2">
    <location>
        <begin position="163"/>
        <end position="256"/>
    </location>
</feature>
<dbReference type="Gene3D" id="6.10.250.3150">
    <property type="match status" value="1"/>
</dbReference>
<dbReference type="Proteomes" id="UP001268256">
    <property type="component" value="Unassembled WGS sequence"/>
</dbReference>
<evidence type="ECO:0000256" key="1">
    <source>
        <dbReference type="ARBA" id="ARBA00022729"/>
    </source>
</evidence>
<evidence type="ECO:0000313" key="4">
    <source>
        <dbReference type="EMBL" id="MDS3859229.1"/>
    </source>
</evidence>
<name>A0AAE4JWS5_9CYAN</name>
<comment type="caution">
    <text evidence="4">The sequence shown here is derived from an EMBL/GenBank/DDBJ whole genome shotgun (WGS) entry which is preliminary data.</text>
</comment>
<keyword evidence="5" id="KW-1185">Reference proteome</keyword>
<feature type="domain" description="M23ase beta-sheet core" evidence="3">
    <location>
        <begin position="298"/>
        <end position="393"/>
    </location>
</feature>
<dbReference type="FunFam" id="2.70.70.10:FF:000006">
    <property type="entry name" value="M23 family peptidase"/>
    <property type="match status" value="1"/>
</dbReference>
<organism evidence="4 5">
    <name type="scientific">Pseudocalidococcus azoricus BACA0444</name>
    <dbReference type="NCBI Taxonomy" id="2918990"/>
    <lineage>
        <taxon>Bacteria</taxon>
        <taxon>Bacillati</taxon>
        <taxon>Cyanobacteriota</taxon>
        <taxon>Cyanophyceae</taxon>
        <taxon>Acaryochloridales</taxon>
        <taxon>Thermosynechococcaceae</taxon>
        <taxon>Pseudocalidococcus</taxon>
        <taxon>Pseudocalidococcus azoricus</taxon>
    </lineage>
</organism>
<evidence type="ECO:0000313" key="5">
    <source>
        <dbReference type="Proteomes" id="UP001268256"/>
    </source>
</evidence>
<dbReference type="EMBL" id="JAVMIP010000001">
    <property type="protein sequence ID" value="MDS3859229.1"/>
    <property type="molecule type" value="Genomic_DNA"/>
</dbReference>
<dbReference type="PANTHER" id="PTHR21666">
    <property type="entry name" value="PEPTIDASE-RELATED"/>
    <property type="match status" value="1"/>
</dbReference>
<feature type="coiled-coil region" evidence="2">
    <location>
        <begin position="50"/>
        <end position="127"/>
    </location>
</feature>
<dbReference type="Gene3D" id="2.70.70.10">
    <property type="entry name" value="Glucose Permease (Domain IIA)"/>
    <property type="match status" value="1"/>
</dbReference>
<evidence type="ECO:0000256" key="2">
    <source>
        <dbReference type="SAM" id="Coils"/>
    </source>
</evidence>
<dbReference type="Pfam" id="PF01551">
    <property type="entry name" value="Peptidase_M23"/>
    <property type="match status" value="1"/>
</dbReference>
<sequence length="397" mass="44345">MLKWVNSKRIRGHWLAWGLGLGLGLTLMLAWVGSAGWATGTKAPPSTTQLQQWQETIKQYQVGVSQKKEELERIETAARQRLQALQTSIQLTDDQIATAEANIATAVAQLEDLEAQQKQAAAKYQAQFDLTAVRLRFLQQQRSQNTWAFLLDSGSLNQFLTRRQRLKQLYQADQRQLITLKAEQDKIQRQQQLITAKQQQIAYLKRQLEVQKNTLTTQAKSQDQMVNKLSQDRQILENAEAQLDQDAETLTLLIQQRLGYVTPQPGPITGTGRLSYPIRAPITSTFGWRIHPILGTQRFHNGLDFGAPTGTPIQAAERGRVIYAGWYGGYGNAVIVDHGNGATTLYAHASRLVVAEGDVVQRGQVLALVGSTGLSTGPHLHFEVRINGEPQDPSYYL</sequence>
<dbReference type="InterPro" id="IPR011055">
    <property type="entry name" value="Dup_hybrid_motif"/>
</dbReference>
<protein>
    <submittedName>
        <fullName evidence="4">Peptidoglycan DD-metalloendopeptidase family protein</fullName>
    </submittedName>
</protein>
<dbReference type="InterPro" id="IPR016047">
    <property type="entry name" value="M23ase_b-sheet_dom"/>
</dbReference>
<keyword evidence="1" id="KW-0732">Signal</keyword>
<dbReference type="RefSeq" id="WP_322876567.1">
    <property type="nucleotide sequence ID" value="NZ_JAVMIP010000001.1"/>
</dbReference>
<dbReference type="GO" id="GO:0004222">
    <property type="term" value="F:metalloendopeptidase activity"/>
    <property type="evidence" value="ECO:0007669"/>
    <property type="project" value="TreeGrafter"/>
</dbReference>
<dbReference type="PANTHER" id="PTHR21666:SF289">
    <property type="entry name" value="L-ALA--D-GLU ENDOPEPTIDASE"/>
    <property type="match status" value="1"/>
</dbReference>
<accession>A0AAE4JWS5</accession>
<proteinExistence type="predicted"/>
<keyword evidence="2" id="KW-0175">Coiled coil</keyword>
<dbReference type="CDD" id="cd12797">
    <property type="entry name" value="M23_peptidase"/>
    <property type="match status" value="1"/>
</dbReference>
<dbReference type="InterPro" id="IPR050570">
    <property type="entry name" value="Cell_wall_metabolism_enzyme"/>
</dbReference>
<gene>
    <name evidence="4" type="ORF">RIF25_00270</name>
</gene>
<dbReference type="AlphaFoldDB" id="A0AAE4JWS5"/>
<evidence type="ECO:0000259" key="3">
    <source>
        <dbReference type="Pfam" id="PF01551"/>
    </source>
</evidence>
<reference evidence="5" key="1">
    <citation type="submission" date="2023-07" db="EMBL/GenBank/DDBJ databases">
        <authorList>
            <person name="Luz R."/>
            <person name="Cordeiro R."/>
            <person name="Fonseca A."/>
            <person name="Goncalves V."/>
        </authorList>
    </citation>
    <scope>NUCLEOTIDE SEQUENCE [LARGE SCALE GENOMIC DNA]</scope>
    <source>
        <strain evidence="5">BACA0444</strain>
    </source>
</reference>